<protein>
    <submittedName>
        <fullName evidence="2">Uncharacterized protein</fullName>
    </submittedName>
</protein>
<accession>A0A0A1VNM5</accession>
<name>A0A0A1VNM5_MICAE</name>
<evidence type="ECO:0000256" key="1">
    <source>
        <dbReference type="SAM" id="MobiDB-lite"/>
    </source>
</evidence>
<feature type="compositionally biased region" description="Polar residues" evidence="1">
    <location>
        <begin position="1"/>
        <end position="17"/>
    </location>
</feature>
<sequence>MLKTRQQFLMPSTSHLRSSNHKQAKLSVYLITQSEAFTFEIAVFK</sequence>
<feature type="region of interest" description="Disordered" evidence="1">
    <location>
        <begin position="1"/>
        <end position="21"/>
    </location>
</feature>
<proteinExistence type="predicted"/>
<gene>
    <name evidence="2" type="ORF">N44_00574</name>
</gene>
<dbReference type="AlphaFoldDB" id="A0A0A1VNM5"/>
<dbReference type="Proteomes" id="UP000030321">
    <property type="component" value="Unassembled WGS sequence"/>
</dbReference>
<reference evidence="3" key="1">
    <citation type="journal article" date="2015" name="Genome">
        <title>Whole Genome Sequence of the Non-Microcystin-Producing Microcystis aeruginosa Strain NIES-44.</title>
        <authorList>
            <person name="Okano K."/>
            <person name="Miyata N."/>
            <person name="Ozaki Y."/>
        </authorList>
    </citation>
    <scope>NUCLEOTIDE SEQUENCE [LARGE SCALE GENOMIC DNA]</scope>
    <source>
        <strain evidence="3">NIES-44</strain>
    </source>
</reference>
<comment type="caution">
    <text evidence="2">The sequence shown here is derived from an EMBL/GenBank/DDBJ whole genome shotgun (WGS) entry which is preliminary data.</text>
</comment>
<evidence type="ECO:0000313" key="3">
    <source>
        <dbReference type="Proteomes" id="UP000030321"/>
    </source>
</evidence>
<evidence type="ECO:0000313" key="2">
    <source>
        <dbReference type="EMBL" id="GAL91205.1"/>
    </source>
</evidence>
<dbReference type="EMBL" id="BBPA01000002">
    <property type="protein sequence ID" value="GAL91205.1"/>
    <property type="molecule type" value="Genomic_DNA"/>
</dbReference>
<organism evidence="2 3">
    <name type="scientific">Microcystis aeruginosa NIES-44</name>
    <dbReference type="NCBI Taxonomy" id="449439"/>
    <lineage>
        <taxon>Bacteria</taxon>
        <taxon>Bacillati</taxon>
        <taxon>Cyanobacteriota</taxon>
        <taxon>Cyanophyceae</taxon>
        <taxon>Oscillatoriophycideae</taxon>
        <taxon>Chroococcales</taxon>
        <taxon>Microcystaceae</taxon>
        <taxon>Microcystis</taxon>
    </lineage>
</organism>